<dbReference type="EMBL" id="AEPV01000086">
    <property type="protein sequence ID" value="EFU73044.1"/>
    <property type="molecule type" value="Genomic_DNA"/>
</dbReference>
<dbReference type="STRING" id="888064.HMPREF9088_2159"/>
<reference evidence="1 2" key="1">
    <citation type="submission" date="2010-12" db="EMBL/GenBank/DDBJ databases">
        <authorList>
            <person name="Muzny D."/>
            <person name="Qin X."/>
            <person name="Deng J."/>
            <person name="Jiang H."/>
            <person name="Liu Y."/>
            <person name="Qu J."/>
            <person name="Song X.-Z."/>
            <person name="Zhang L."/>
            <person name="Thornton R."/>
            <person name="Coyle M."/>
            <person name="Francisco L."/>
            <person name="Jackson L."/>
            <person name="Javaid M."/>
            <person name="Korchina V."/>
            <person name="Kovar C."/>
            <person name="Mata R."/>
            <person name="Mathew T."/>
            <person name="Ngo R."/>
            <person name="Nguyen L."/>
            <person name="Nguyen N."/>
            <person name="Okwuonu G."/>
            <person name="Ongeri F."/>
            <person name="Pham C."/>
            <person name="Simmons D."/>
            <person name="Wilczek-Boney K."/>
            <person name="Hale W."/>
            <person name="Jakkamsetti A."/>
            <person name="Pham P."/>
            <person name="Ruth R."/>
            <person name="San Lucas F."/>
            <person name="Warren J."/>
            <person name="Zhang J."/>
            <person name="Zhao Z."/>
            <person name="Zhou C."/>
            <person name="Zhu D."/>
            <person name="Lee S."/>
            <person name="Bess C."/>
            <person name="Blankenburg K."/>
            <person name="Forbes L."/>
            <person name="Fu Q."/>
            <person name="Gubbala S."/>
            <person name="Hirani K."/>
            <person name="Jayaseelan J.C."/>
            <person name="Lara F."/>
            <person name="Munidasa M."/>
            <person name="Palculict T."/>
            <person name="Patil S."/>
            <person name="Pu L.-L."/>
            <person name="Saada N."/>
            <person name="Tang L."/>
            <person name="Weissenberger G."/>
            <person name="Zhu Y."/>
            <person name="Hemphill L."/>
            <person name="Shang Y."/>
            <person name="Youmans B."/>
            <person name="Ayvaz T."/>
            <person name="Ross M."/>
            <person name="Santibanez J."/>
            <person name="Aqrawi P."/>
            <person name="Gross S."/>
            <person name="Joshi V."/>
            <person name="Fowler G."/>
            <person name="Nazareth L."/>
            <person name="Reid J."/>
            <person name="Worley K."/>
            <person name="Petrosino J."/>
            <person name="Highlander S."/>
            <person name="Gibbs R."/>
        </authorList>
    </citation>
    <scope>NUCLEOTIDE SEQUENCE [LARGE SCALE GENOMIC DNA]</scope>
    <source>
        <strain evidence="2">DSM 15952 / CCUG 50447 / LMG 22039 / TP 1.5</strain>
    </source>
</reference>
<evidence type="ECO:0000313" key="1">
    <source>
        <dbReference type="EMBL" id="EFU73044.1"/>
    </source>
</evidence>
<name>E6LIG9_ENTI1</name>
<dbReference type="Proteomes" id="UP000010296">
    <property type="component" value="Unassembled WGS sequence"/>
</dbReference>
<dbReference type="HOGENOM" id="CLU_094640_2_0_9"/>
<keyword evidence="2" id="KW-1185">Reference proteome</keyword>
<dbReference type="OrthoDB" id="951812at2"/>
<comment type="caution">
    <text evidence="1">The sequence shown here is derived from an EMBL/GenBank/DDBJ whole genome shotgun (WGS) entry which is preliminary data.</text>
</comment>
<dbReference type="AlphaFoldDB" id="E6LIG9"/>
<proteinExistence type="predicted"/>
<dbReference type="RefSeq" id="WP_007209170.1">
    <property type="nucleotide sequence ID" value="NZ_GL622241.1"/>
</dbReference>
<sequence>MWTSGKRQYPTITYEFLQEAPLKLIDTVRYTRKAKRKQICGIDTRTESGFTWRGRGVLAFLKSKWSIVYLDDRCLVIRFERSLVTPAGIDVLVAQPQMRPSSLDLTKYGLTAKEVAQLTFLPTEKVNRNA</sequence>
<gene>
    <name evidence="1" type="ORF">HMPREF9088_2159</name>
</gene>
<dbReference type="eggNOG" id="ENOG5032WVG">
    <property type="taxonomic scope" value="Bacteria"/>
</dbReference>
<organism evidence="1 2">
    <name type="scientific">Enterococcus italicus (strain DSM 15952 / CCUG 50447 / LMG 22039 / TP 1.5)</name>
    <dbReference type="NCBI Taxonomy" id="888064"/>
    <lineage>
        <taxon>Bacteria</taxon>
        <taxon>Bacillati</taxon>
        <taxon>Bacillota</taxon>
        <taxon>Bacilli</taxon>
        <taxon>Lactobacillales</taxon>
        <taxon>Enterococcaceae</taxon>
        <taxon>Enterococcus</taxon>
    </lineage>
</organism>
<dbReference type="PATRIC" id="fig|888064.11.peg.1939"/>
<protein>
    <submittedName>
        <fullName evidence="1">Uncharacterized protein</fullName>
    </submittedName>
</protein>
<accession>E6LIG9</accession>
<evidence type="ECO:0000313" key="2">
    <source>
        <dbReference type="Proteomes" id="UP000010296"/>
    </source>
</evidence>